<feature type="region of interest" description="Disordered" evidence="1">
    <location>
        <begin position="233"/>
        <end position="265"/>
    </location>
</feature>
<dbReference type="EMBL" id="JAWRVE010000046">
    <property type="protein sequence ID" value="KAL1868299.1"/>
    <property type="molecule type" value="Genomic_DNA"/>
</dbReference>
<name>A0ABR3WX89_9PEZI</name>
<proteinExistence type="predicted"/>
<gene>
    <name evidence="2" type="ORF">Daus18300_006023</name>
</gene>
<keyword evidence="3" id="KW-1185">Reference proteome</keyword>
<protein>
    <submittedName>
        <fullName evidence="2">Uncharacterized protein</fullName>
    </submittedName>
</protein>
<accession>A0ABR3WX89</accession>
<comment type="caution">
    <text evidence="2">The sequence shown here is derived from an EMBL/GenBank/DDBJ whole genome shotgun (WGS) entry which is preliminary data.</text>
</comment>
<organism evidence="2 3">
    <name type="scientific">Diaporthe australafricana</name>
    <dbReference type="NCBI Taxonomy" id="127596"/>
    <lineage>
        <taxon>Eukaryota</taxon>
        <taxon>Fungi</taxon>
        <taxon>Dikarya</taxon>
        <taxon>Ascomycota</taxon>
        <taxon>Pezizomycotina</taxon>
        <taxon>Sordariomycetes</taxon>
        <taxon>Sordariomycetidae</taxon>
        <taxon>Diaporthales</taxon>
        <taxon>Diaporthaceae</taxon>
        <taxon>Diaporthe</taxon>
    </lineage>
</organism>
<reference evidence="2 3" key="1">
    <citation type="journal article" date="2024" name="IMA Fungus">
        <title>IMA Genome - F19 : A genome assembly and annotation guide to empower mycologists, including annotated draft genome sequences of Ceratocystis pirilliformis, Diaporthe australafricana, Fusarium ophioides, Paecilomyces lecythidis, and Sporothrix stenoceras.</title>
        <authorList>
            <person name="Aylward J."/>
            <person name="Wilson A.M."/>
            <person name="Visagie C.M."/>
            <person name="Spraker J."/>
            <person name="Barnes I."/>
            <person name="Buitendag C."/>
            <person name="Ceriani C."/>
            <person name="Del Mar Angel L."/>
            <person name="du Plessis D."/>
            <person name="Fuchs T."/>
            <person name="Gasser K."/>
            <person name="Kramer D."/>
            <person name="Li W."/>
            <person name="Munsamy K."/>
            <person name="Piso A."/>
            <person name="Price J.L."/>
            <person name="Sonnekus B."/>
            <person name="Thomas C."/>
            <person name="van der Nest A."/>
            <person name="van Dijk A."/>
            <person name="van Heerden A."/>
            <person name="van Vuuren N."/>
            <person name="Yilmaz N."/>
            <person name="Duong T.A."/>
            <person name="van der Merwe N.A."/>
            <person name="Wingfield M.J."/>
            <person name="Wingfield B.D."/>
        </authorList>
    </citation>
    <scope>NUCLEOTIDE SEQUENCE [LARGE SCALE GENOMIC DNA]</scope>
    <source>
        <strain evidence="2 3">CMW 18300</strain>
    </source>
</reference>
<evidence type="ECO:0000313" key="3">
    <source>
        <dbReference type="Proteomes" id="UP001583177"/>
    </source>
</evidence>
<evidence type="ECO:0000256" key="1">
    <source>
        <dbReference type="SAM" id="MobiDB-lite"/>
    </source>
</evidence>
<sequence>MDSQPSRVNENVSEPHAPSADVRFRKASISNLDEPYRDAVATAISRVLSTEIAETTYAQIVDGLPLPEVLQDVYGDLICPDHPIHQHTQLKDGTPDTISRFRDDFGSKCPPIRRSGSALQVVHTWTPAQDDYHGSLWWRFNRDGPPATLFLHTWYRDHAQYPHGAADVAGYWAENRVLGGVVLFDREEASKVGAGPDAVYLHPDRAEVTYRICLLTDAQKKALLDFLLDPPGTGSSSTRSSGVSKQTQTCPLPIIPDETNTQRVDPEEPIRCTGVYRDQWERAMPPPLWMGDGRGSCVYNPLDFVTKSDQDDARSRFRSRGDRRDD</sequence>
<dbReference type="Proteomes" id="UP001583177">
    <property type="component" value="Unassembled WGS sequence"/>
</dbReference>
<evidence type="ECO:0000313" key="2">
    <source>
        <dbReference type="EMBL" id="KAL1868299.1"/>
    </source>
</evidence>
<feature type="compositionally biased region" description="Low complexity" evidence="1">
    <location>
        <begin position="233"/>
        <end position="244"/>
    </location>
</feature>